<feature type="compositionally biased region" description="Basic residues" evidence="1">
    <location>
        <begin position="17"/>
        <end position="27"/>
    </location>
</feature>
<evidence type="ECO:0000313" key="2">
    <source>
        <dbReference type="EMBL" id="CAA9353881.1"/>
    </source>
</evidence>
<feature type="compositionally biased region" description="Low complexity" evidence="1">
    <location>
        <begin position="28"/>
        <end position="48"/>
    </location>
</feature>
<proteinExistence type="predicted"/>
<feature type="non-terminal residue" evidence="2">
    <location>
        <position position="79"/>
    </location>
</feature>
<dbReference type="AlphaFoldDB" id="A0A6J4M9I2"/>
<organism evidence="2">
    <name type="scientific">uncultured Nocardioidaceae bacterium</name>
    <dbReference type="NCBI Taxonomy" id="253824"/>
    <lineage>
        <taxon>Bacteria</taxon>
        <taxon>Bacillati</taxon>
        <taxon>Actinomycetota</taxon>
        <taxon>Actinomycetes</taxon>
        <taxon>Propionibacteriales</taxon>
        <taxon>Nocardioidaceae</taxon>
        <taxon>environmental samples</taxon>
    </lineage>
</organism>
<accession>A0A6J4M9I2</accession>
<reference evidence="2" key="1">
    <citation type="submission" date="2020-02" db="EMBL/GenBank/DDBJ databases">
        <authorList>
            <person name="Meier V. D."/>
        </authorList>
    </citation>
    <scope>NUCLEOTIDE SEQUENCE</scope>
    <source>
        <strain evidence="2">AVDCRST_MAG36</strain>
    </source>
</reference>
<protein>
    <submittedName>
        <fullName evidence="2">Cold shock protein of CSP family &gt; SCO4325</fullName>
    </submittedName>
</protein>
<gene>
    <name evidence="2" type="ORF">AVDCRST_MAG36-2171</name>
</gene>
<feature type="non-terminal residue" evidence="2">
    <location>
        <position position="1"/>
    </location>
</feature>
<feature type="compositionally biased region" description="Low complexity" evidence="1">
    <location>
        <begin position="7"/>
        <end position="16"/>
    </location>
</feature>
<dbReference type="EMBL" id="CADCUH010000145">
    <property type="protein sequence ID" value="CAA9353881.1"/>
    <property type="molecule type" value="Genomic_DNA"/>
</dbReference>
<evidence type="ECO:0000256" key="1">
    <source>
        <dbReference type="SAM" id="MobiDB-lite"/>
    </source>
</evidence>
<name>A0A6J4M9I2_9ACTN</name>
<feature type="region of interest" description="Disordered" evidence="1">
    <location>
        <begin position="1"/>
        <end position="79"/>
    </location>
</feature>
<sequence length="79" mass="8188">PPAVAVTRRCGSGSSTRRPRCPRRCARSRPTWSTSSRTCTGCSTPSSRATAGAAIPTPRSSHRPPRCCGRSPTSSSSGA</sequence>